<gene>
    <name evidence="2" type="ORF">AMON00008_LOCUS17436</name>
</gene>
<protein>
    <submittedName>
        <fullName evidence="2">Uncharacterized protein</fullName>
    </submittedName>
</protein>
<feature type="compositionally biased region" description="Gly residues" evidence="1">
    <location>
        <begin position="83"/>
        <end position="95"/>
    </location>
</feature>
<evidence type="ECO:0000313" key="2">
    <source>
        <dbReference type="EMBL" id="CAE4577954.1"/>
    </source>
</evidence>
<feature type="region of interest" description="Disordered" evidence="1">
    <location>
        <begin position="1"/>
        <end position="45"/>
    </location>
</feature>
<feature type="region of interest" description="Disordered" evidence="1">
    <location>
        <begin position="57"/>
        <end position="103"/>
    </location>
</feature>
<dbReference type="EMBL" id="HBNR01025877">
    <property type="protein sequence ID" value="CAE4577954.1"/>
    <property type="molecule type" value="Transcribed_RNA"/>
</dbReference>
<evidence type="ECO:0000256" key="1">
    <source>
        <dbReference type="SAM" id="MobiDB-lite"/>
    </source>
</evidence>
<sequence>MPPQGHLITHLSQNKTAPKWSFGGRNGVGDRPSTPGPGAYGEASSRLRCPSYGFGTSTRGCSRPSTAPGPGQYALDHASCRSSGGGDTPGPGTYGGQFTQFGY</sequence>
<organism evidence="2">
    <name type="scientific">Alexandrium monilatum</name>
    <dbReference type="NCBI Taxonomy" id="311494"/>
    <lineage>
        <taxon>Eukaryota</taxon>
        <taxon>Sar</taxon>
        <taxon>Alveolata</taxon>
        <taxon>Dinophyceae</taxon>
        <taxon>Gonyaulacales</taxon>
        <taxon>Pyrocystaceae</taxon>
        <taxon>Alexandrium</taxon>
    </lineage>
</organism>
<reference evidence="2" key="1">
    <citation type="submission" date="2021-01" db="EMBL/GenBank/DDBJ databases">
        <authorList>
            <person name="Corre E."/>
            <person name="Pelletier E."/>
            <person name="Niang G."/>
            <person name="Scheremetjew M."/>
            <person name="Finn R."/>
            <person name="Kale V."/>
            <person name="Holt S."/>
            <person name="Cochrane G."/>
            <person name="Meng A."/>
            <person name="Brown T."/>
            <person name="Cohen L."/>
        </authorList>
    </citation>
    <scope>NUCLEOTIDE SEQUENCE</scope>
    <source>
        <strain evidence="2">CCMP3105</strain>
    </source>
</reference>
<proteinExistence type="predicted"/>
<dbReference type="InterPro" id="IPR010736">
    <property type="entry name" value="SHIPPO-rpt"/>
</dbReference>
<accession>A0A7S4QB39</accession>
<dbReference type="Pfam" id="PF07004">
    <property type="entry name" value="SHIPPO-rpt"/>
    <property type="match status" value="2"/>
</dbReference>
<name>A0A7S4QB39_9DINO</name>
<dbReference type="AlphaFoldDB" id="A0A7S4QB39"/>